<sequence length="208" mass="24019">LCTLYHSSYDIDFQFSTFSQNLTVRREVPMSTVSYTESFSDPGSYPTIFYQTIMEIMGNLISGFIIGRMEEDSNGNSSGKTDVFYTPLVYSDEFTNWRVDHKISNQTIGDGKNRTFVRMVEELFKNVTLSMFSMDLLRKEVEAISNNDANATQYWDSTAYRYKPHNLLIAFSLCILFTVLGNIVGYICIHHNREAYENNLSTILRFSR</sequence>
<name>A0A6A6DDW3_9PEZI</name>
<gene>
    <name evidence="2" type="ORF">K469DRAFT_503548</name>
</gene>
<keyword evidence="3" id="KW-1185">Reference proteome</keyword>
<dbReference type="AlphaFoldDB" id="A0A6A6DDW3"/>
<organism evidence="2 3">
    <name type="scientific">Zopfia rhizophila CBS 207.26</name>
    <dbReference type="NCBI Taxonomy" id="1314779"/>
    <lineage>
        <taxon>Eukaryota</taxon>
        <taxon>Fungi</taxon>
        <taxon>Dikarya</taxon>
        <taxon>Ascomycota</taxon>
        <taxon>Pezizomycotina</taxon>
        <taxon>Dothideomycetes</taxon>
        <taxon>Dothideomycetes incertae sedis</taxon>
        <taxon>Zopfiaceae</taxon>
        <taxon>Zopfia</taxon>
    </lineage>
</organism>
<dbReference type="Proteomes" id="UP000800200">
    <property type="component" value="Unassembled WGS sequence"/>
</dbReference>
<protein>
    <submittedName>
        <fullName evidence="2">Uncharacterized protein</fullName>
    </submittedName>
</protein>
<reference evidence="2" key="1">
    <citation type="journal article" date="2020" name="Stud. Mycol.">
        <title>101 Dothideomycetes genomes: a test case for predicting lifestyles and emergence of pathogens.</title>
        <authorList>
            <person name="Haridas S."/>
            <person name="Albert R."/>
            <person name="Binder M."/>
            <person name="Bloem J."/>
            <person name="Labutti K."/>
            <person name="Salamov A."/>
            <person name="Andreopoulos B."/>
            <person name="Baker S."/>
            <person name="Barry K."/>
            <person name="Bills G."/>
            <person name="Bluhm B."/>
            <person name="Cannon C."/>
            <person name="Castanera R."/>
            <person name="Culley D."/>
            <person name="Daum C."/>
            <person name="Ezra D."/>
            <person name="Gonzalez J."/>
            <person name="Henrissat B."/>
            <person name="Kuo A."/>
            <person name="Liang C."/>
            <person name="Lipzen A."/>
            <person name="Lutzoni F."/>
            <person name="Magnuson J."/>
            <person name="Mondo S."/>
            <person name="Nolan M."/>
            <person name="Ohm R."/>
            <person name="Pangilinan J."/>
            <person name="Park H.-J."/>
            <person name="Ramirez L."/>
            <person name="Alfaro M."/>
            <person name="Sun H."/>
            <person name="Tritt A."/>
            <person name="Yoshinaga Y."/>
            <person name="Zwiers L.-H."/>
            <person name="Turgeon B."/>
            <person name="Goodwin S."/>
            <person name="Spatafora J."/>
            <person name="Crous P."/>
            <person name="Grigoriev I."/>
        </authorList>
    </citation>
    <scope>NUCLEOTIDE SEQUENCE</scope>
    <source>
        <strain evidence="2">CBS 207.26</strain>
    </source>
</reference>
<keyword evidence="1" id="KW-0472">Membrane</keyword>
<keyword evidence="1" id="KW-0812">Transmembrane</keyword>
<keyword evidence="1" id="KW-1133">Transmembrane helix</keyword>
<proteinExistence type="predicted"/>
<feature type="non-terminal residue" evidence="2">
    <location>
        <position position="1"/>
    </location>
</feature>
<feature type="non-terminal residue" evidence="2">
    <location>
        <position position="208"/>
    </location>
</feature>
<accession>A0A6A6DDW3</accession>
<evidence type="ECO:0000256" key="1">
    <source>
        <dbReference type="SAM" id="Phobius"/>
    </source>
</evidence>
<dbReference type="OrthoDB" id="5322539at2759"/>
<dbReference type="EMBL" id="ML994685">
    <property type="protein sequence ID" value="KAF2177671.1"/>
    <property type="molecule type" value="Genomic_DNA"/>
</dbReference>
<evidence type="ECO:0000313" key="3">
    <source>
        <dbReference type="Proteomes" id="UP000800200"/>
    </source>
</evidence>
<evidence type="ECO:0000313" key="2">
    <source>
        <dbReference type="EMBL" id="KAF2177671.1"/>
    </source>
</evidence>
<feature type="transmembrane region" description="Helical" evidence="1">
    <location>
        <begin position="167"/>
        <end position="189"/>
    </location>
</feature>